<dbReference type="Proteomes" id="UP001165135">
    <property type="component" value="Unassembled WGS sequence"/>
</dbReference>
<dbReference type="AlphaFoldDB" id="A0A9W6RL84"/>
<dbReference type="EMBL" id="BSTJ01000007">
    <property type="protein sequence ID" value="GLY77564.1"/>
    <property type="molecule type" value="Genomic_DNA"/>
</dbReference>
<gene>
    <name evidence="1" type="ORF">Airi01_058310</name>
</gene>
<proteinExistence type="predicted"/>
<protein>
    <submittedName>
        <fullName evidence="1">Uncharacterized protein</fullName>
    </submittedName>
</protein>
<reference evidence="1" key="1">
    <citation type="submission" date="2023-03" db="EMBL/GenBank/DDBJ databases">
        <title>Actinoallomurus iriomotensis NBRC 103681.</title>
        <authorList>
            <person name="Ichikawa N."/>
            <person name="Sato H."/>
            <person name="Tonouchi N."/>
        </authorList>
    </citation>
    <scope>NUCLEOTIDE SEQUENCE</scope>
    <source>
        <strain evidence="1">NBRC 103681</strain>
    </source>
</reference>
<organism evidence="1 2">
    <name type="scientific">Actinoallomurus iriomotensis</name>
    <dbReference type="NCBI Taxonomy" id="478107"/>
    <lineage>
        <taxon>Bacteria</taxon>
        <taxon>Bacillati</taxon>
        <taxon>Actinomycetota</taxon>
        <taxon>Actinomycetes</taxon>
        <taxon>Streptosporangiales</taxon>
        <taxon>Thermomonosporaceae</taxon>
        <taxon>Actinoallomurus</taxon>
    </lineage>
</organism>
<evidence type="ECO:0000313" key="1">
    <source>
        <dbReference type="EMBL" id="GLY77564.1"/>
    </source>
</evidence>
<name>A0A9W6RL84_9ACTN</name>
<comment type="caution">
    <text evidence="1">The sequence shown here is derived from an EMBL/GenBank/DDBJ whole genome shotgun (WGS) entry which is preliminary data.</text>
</comment>
<accession>A0A9W6RL84</accession>
<evidence type="ECO:0000313" key="2">
    <source>
        <dbReference type="Proteomes" id="UP001165135"/>
    </source>
</evidence>
<sequence>MAIATDRLCYSAMEPTQVAAALRQISKGLTALADALDGGTGERSEEERHRDLMVAWGRRGLTRAEASDLFRRHGFSPQAAGGWVRGDWLEVRDDGLRYLTSRSVRWLAEQEPGHEL</sequence>